<dbReference type="Pfam" id="PF00088">
    <property type="entry name" value="Trefoil"/>
    <property type="match status" value="1"/>
</dbReference>
<protein>
    <recommendedName>
        <fullName evidence="6">Nucleotide-diphospho-sugar transferase domain-containing protein</fullName>
    </recommendedName>
</protein>
<accession>A0ABP0P2W4</accession>
<sequence>MAAADPRYALTLFENWDCIGVRTPFAWDDVHKQILEGFGGPDGPQFRVHADLLASFEQDFDSSLQECPLGSVYIALVGMYSMRDGQIGESQQDKLESIRKQAERLSIMLGQLPILIIAGSRWPVHEALQHFRRWPLPFHQTHQTSPFGDCKQGATRIDWQQLLEVSGKWSEQGMLGLDPGEGSSEYTSTIIAALEKIAQDPSAIGDAAQDECTLGFLFICLVQTVAATARQTSTLDVWAVAVDSMLGYVPFFTISSSRWPIFQVLAMLSILSKGPEYGQALPGFQSDVYRWAGAHPVFKNFRAFGDLRLSRDEILPFGADQEALMYSQMLSRMDGLQWQAAPGNWRITASLRPGFRNALDAVMQALRSSLHPGHVECGHSGISRADCIQRGCSWRDSVPQVPSCQRKVAKRKLLLTSFVWGHEWSRMIPRFIAWMHKLKMATVLVSMGKSCRDACTIAAQAVGGFGSGLVTCWDPFLEEDSSGLENEHGSILQRHAMIHLLLHLGVDVLAFDFDTFWFQDARAYLEEIADHKKADVLMTKHLDSDCLNMGLLYIRSSAQTAKWYTKYFAWLHLHPYEDEQRGMNALLGFTKQKVSFAPEMPQLVTFALDDANEFASSRGGWLGDWHNLRFFHWVNPVETTSNWRDVKLADLDSLYLAALHSSTDLASHGWALGAAILGAPDMSIAKQTHGAQCGRIRPECSRFILKIIAT</sequence>
<dbReference type="EMBL" id="CAXAMN010022473">
    <property type="protein sequence ID" value="CAK9070124.1"/>
    <property type="molecule type" value="Genomic_DNA"/>
</dbReference>
<comment type="caution">
    <text evidence="4">The sequence shown here is derived from an EMBL/GenBank/DDBJ whole genome shotgun (WGS) entry which is preliminary data.</text>
</comment>
<name>A0ABP0P2W4_9DINO</name>
<feature type="domain" description="Nucleotide-diphospho-sugar transferase" evidence="3">
    <location>
        <begin position="491"/>
        <end position="589"/>
    </location>
</feature>
<keyword evidence="1" id="KW-1015">Disulfide bond</keyword>
<keyword evidence="5" id="KW-1185">Reference proteome</keyword>
<dbReference type="SUPFAM" id="SSF57492">
    <property type="entry name" value="Trefoil"/>
    <property type="match status" value="1"/>
</dbReference>
<organism evidence="4 5">
    <name type="scientific">Durusdinium trenchii</name>
    <dbReference type="NCBI Taxonomy" id="1381693"/>
    <lineage>
        <taxon>Eukaryota</taxon>
        <taxon>Sar</taxon>
        <taxon>Alveolata</taxon>
        <taxon>Dinophyceae</taxon>
        <taxon>Suessiales</taxon>
        <taxon>Symbiodiniaceae</taxon>
        <taxon>Durusdinium</taxon>
    </lineage>
</organism>
<evidence type="ECO:0008006" key="6">
    <source>
        <dbReference type="Google" id="ProtNLM"/>
    </source>
</evidence>
<dbReference type="Pfam" id="PF03407">
    <property type="entry name" value="Nucleotid_trans"/>
    <property type="match status" value="1"/>
</dbReference>
<evidence type="ECO:0000256" key="1">
    <source>
        <dbReference type="ARBA" id="ARBA00023157"/>
    </source>
</evidence>
<dbReference type="Gene3D" id="4.10.110.10">
    <property type="entry name" value="Spasmolytic Protein, domain 1"/>
    <property type="match status" value="1"/>
</dbReference>
<dbReference type="InterPro" id="IPR044913">
    <property type="entry name" value="P_trefoil_dom_sf"/>
</dbReference>
<dbReference type="Proteomes" id="UP001642484">
    <property type="component" value="Unassembled WGS sequence"/>
</dbReference>
<evidence type="ECO:0000313" key="5">
    <source>
        <dbReference type="Proteomes" id="UP001642484"/>
    </source>
</evidence>
<proteinExistence type="predicted"/>
<evidence type="ECO:0000259" key="3">
    <source>
        <dbReference type="Pfam" id="PF03407"/>
    </source>
</evidence>
<evidence type="ECO:0000259" key="2">
    <source>
        <dbReference type="Pfam" id="PF00088"/>
    </source>
</evidence>
<dbReference type="InterPro" id="IPR000519">
    <property type="entry name" value="P_trefoil_dom"/>
</dbReference>
<dbReference type="CDD" id="cd00111">
    <property type="entry name" value="Trefoil"/>
    <property type="match status" value="1"/>
</dbReference>
<reference evidence="4 5" key="1">
    <citation type="submission" date="2024-02" db="EMBL/GenBank/DDBJ databases">
        <authorList>
            <person name="Chen Y."/>
            <person name="Shah S."/>
            <person name="Dougan E. K."/>
            <person name="Thang M."/>
            <person name="Chan C."/>
        </authorList>
    </citation>
    <scope>NUCLEOTIDE SEQUENCE [LARGE SCALE GENOMIC DNA]</scope>
</reference>
<dbReference type="InterPro" id="IPR005069">
    <property type="entry name" value="Nucl-diP-sugar_transferase"/>
</dbReference>
<evidence type="ECO:0000313" key="4">
    <source>
        <dbReference type="EMBL" id="CAK9070124.1"/>
    </source>
</evidence>
<feature type="domain" description="P-type" evidence="2">
    <location>
        <begin position="375"/>
        <end position="404"/>
    </location>
</feature>
<gene>
    <name evidence="4" type="ORF">CCMP2556_LOCUS34480</name>
</gene>